<dbReference type="PANTHER" id="PTHR11933">
    <property type="entry name" value="TRNA 5-METHYLAMINOMETHYL-2-THIOURIDYLATE -METHYLTRANSFERASE"/>
    <property type="match status" value="1"/>
</dbReference>
<accession>A0A382KWL4</accession>
<protein>
    <submittedName>
        <fullName evidence="1">Uncharacterized protein</fullName>
    </submittedName>
</protein>
<dbReference type="Gene3D" id="3.40.50.620">
    <property type="entry name" value="HUPs"/>
    <property type="match status" value="1"/>
</dbReference>
<dbReference type="PANTHER" id="PTHR11933:SF5">
    <property type="entry name" value="MITOCHONDRIAL TRNA-SPECIFIC 2-THIOURIDYLASE 1"/>
    <property type="match status" value="1"/>
</dbReference>
<dbReference type="Pfam" id="PF03054">
    <property type="entry name" value="tRNA_Me_trans"/>
    <property type="match status" value="1"/>
</dbReference>
<evidence type="ECO:0000313" key="1">
    <source>
        <dbReference type="EMBL" id="SVC29184.1"/>
    </source>
</evidence>
<dbReference type="GO" id="GO:0002143">
    <property type="term" value="P:tRNA wobble position uridine thiolation"/>
    <property type="evidence" value="ECO:0007669"/>
    <property type="project" value="TreeGrafter"/>
</dbReference>
<dbReference type="AlphaFoldDB" id="A0A382KWL4"/>
<feature type="non-terminal residue" evidence="1">
    <location>
        <position position="213"/>
    </location>
</feature>
<gene>
    <name evidence="1" type="ORF">METZ01_LOCUS282038</name>
</gene>
<dbReference type="SUPFAM" id="SSF52402">
    <property type="entry name" value="Adenine nucleotide alpha hydrolases-like"/>
    <property type="match status" value="1"/>
</dbReference>
<dbReference type="EMBL" id="UINC01083458">
    <property type="protein sequence ID" value="SVC29184.1"/>
    <property type="molecule type" value="Genomic_DNA"/>
</dbReference>
<dbReference type="InterPro" id="IPR014729">
    <property type="entry name" value="Rossmann-like_a/b/a_fold"/>
</dbReference>
<proteinExistence type="predicted"/>
<sequence length="213" mass="23315">MTNFSSLTIAESELEIGFDINIDLSINRLPPAGARVVVAMSGGVDSSVAAALLKQNGCEVIGITMHLWDYDAVGGNVHQEHGCCTLEDRNDARVVASRLGIPYYVVDFRAEFQKGVIDRFVSEYIHGRTPNPCVACNSQVKFGVLLDKARALGADFVATGHYARVVHDGVRYILKCGMDTNKDQSYALWEMGQDELAQTVFPIGSLTKSETRR</sequence>
<organism evidence="1">
    <name type="scientific">marine metagenome</name>
    <dbReference type="NCBI Taxonomy" id="408172"/>
    <lineage>
        <taxon>unclassified sequences</taxon>
        <taxon>metagenomes</taxon>
        <taxon>ecological metagenomes</taxon>
    </lineage>
</organism>
<name>A0A382KWL4_9ZZZZ</name>
<reference evidence="1" key="1">
    <citation type="submission" date="2018-05" db="EMBL/GenBank/DDBJ databases">
        <authorList>
            <person name="Lanie J.A."/>
            <person name="Ng W.-L."/>
            <person name="Kazmierczak K.M."/>
            <person name="Andrzejewski T.M."/>
            <person name="Davidsen T.M."/>
            <person name="Wayne K.J."/>
            <person name="Tettelin H."/>
            <person name="Glass J.I."/>
            <person name="Rusch D."/>
            <person name="Podicherti R."/>
            <person name="Tsui H.-C.T."/>
            <person name="Winkler M.E."/>
        </authorList>
    </citation>
    <scope>NUCLEOTIDE SEQUENCE</scope>
</reference>